<name>A0A0L0HJS5_SPIPD</name>
<reference evidence="1 2" key="1">
    <citation type="submission" date="2009-08" db="EMBL/GenBank/DDBJ databases">
        <title>The Genome Sequence of Spizellomyces punctatus strain DAOM BR117.</title>
        <authorList>
            <consortium name="The Broad Institute Genome Sequencing Platform"/>
            <person name="Russ C."/>
            <person name="Cuomo C."/>
            <person name="Shea T."/>
            <person name="Young S.K."/>
            <person name="Zeng Q."/>
            <person name="Koehrsen M."/>
            <person name="Haas B."/>
            <person name="Borodovsky M."/>
            <person name="Guigo R."/>
            <person name="Alvarado L."/>
            <person name="Berlin A."/>
            <person name="Bochicchio J."/>
            <person name="Borenstein D."/>
            <person name="Chapman S."/>
            <person name="Chen Z."/>
            <person name="Engels R."/>
            <person name="Freedman E."/>
            <person name="Gellesch M."/>
            <person name="Goldberg J."/>
            <person name="Griggs A."/>
            <person name="Gujja S."/>
            <person name="Heiman D."/>
            <person name="Hepburn T."/>
            <person name="Howarth C."/>
            <person name="Jen D."/>
            <person name="Larson L."/>
            <person name="Lewis B."/>
            <person name="Mehta T."/>
            <person name="Park D."/>
            <person name="Pearson M."/>
            <person name="Roberts A."/>
            <person name="Saif S."/>
            <person name="Shenoy N."/>
            <person name="Sisk P."/>
            <person name="Stolte C."/>
            <person name="Sykes S."/>
            <person name="Thomson T."/>
            <person name="Walk T."/>
            <person name="White J."/>
            <person name="Yandava C."/>
            <person name="Burger G."/>
            <person name="Gray M.W."/>
            <person name="Holland P.W.H."/>
            <person name="King N."/>
            <person name="Lang F.B.F."/>
            <person name="Roger A.J."/>
            <person name="Ruiz-Trillo I."/>
            <person name="Lander E."/>
            <person name="Nusbaum C."/>
        </authorList>
    </citation>
    <scope>NUCLEOTIDE SEQUENCE [LARGE SCALE GENOMIC DNA]</scope>
    <source>
        <strain evidence="1 2">DAOM BR117</strain>
    </source>
</reference>
<dbReference type="EMBL" id="KQ257454">
    <property type="protein sequence ID" value="KND01716.1"/>
    <property type="molecule type" value="Genomic_DNA"/>
</dbReference>
<dbReference type="OrthoDB" id="2144679at2759"/>
<dbReference type="AlphaFoldDB" id="A0A0L0HJS5"/>
<dbReference type="GeneID" id="27687020"/>
<sequence>MAFDKMQAVRLFPRFPLLNSTFNAPLHRLATLTLSNQAEQNRSYRRHTFDTLNHSTGQGRSVRVTAANPTQAYFKLRDIIQESRLNELVRSQERFERNTDKRRRKRKEKEWRTYMRHVKKQVQIAFDLQNRTKIEKETYKDI</sequence>
<protein>
    <recommendedName>
        <fullName evidence="3">Ribosomal protein S21</fullName>
    </recommendedName>
</protein>
<dbReference type="RefSeq" id="XP_016609755.1">
    <property type="nucleotide sequence ID" value="XM_016751772.1"/>
</dbReference>
<proteinExistence type="predicted"/>
<dbReference type="VEuPathDB" id="FungiDB:SPPG_03509"/>
<evidence type="ECO:0008006" key="3">
    <source>
        <dbReference type="Google" id="ProtNLM"/>
    </source>
</evidence>
<evidence type="ECO:0000313" key="1">
    <source>
        <dbReference type="EMBL" id="KND01716.1"/>
    </source>
</evidence>
<dbReference type="InParanoid" id="A0A0L0HJS5"/>
<gene>
    <name evidence="1" type="ORF">SPPG_03509</name>
</gene>
<organism evidence="1 2">
    <name type="scientific">Spizellomyces punctatus (strain DAOM BR117)</name>
    <dbReference type="NCBI Taxonomy" id="645134"/>
    <lineage>
        <taxon>Eukaryota</taxon>
        <taxon>Fungi</taxon>
        <taxon>Fungi incertae sedis</taxon>
        <taxon>Chytridiomycota</taxon>
        <taxon>Chytridiomycota incertae sedis</taxon>
        <taxon>Chytridiomycetes</taxon>
        <taxon>Spizellomycetales</taxon>
        <taxon>Spizellomycetaceae</taxon>
        <taxon>Spizellomyces</taxon>
    </lineage>
</organism>
<dbReference type="Proteomes" id="UP000053201">
    <property type="component" value="Unassembled WGS sequence"/>
</dbReference>
<dbReference type="STRING" id="645134.A0A0L0HJS5"/>
<keyword evidence="2" id="KW-1185">Reference proteome</keyword>
<evidence type="ECO:0000313" key="2">
    <source>
        <dbReference type="Proteomes" id="UP000053201"/>
    </source>
</evidence>
<accession>A0A0L0HJS5</accession>